<feature type="transmembrane region" description="Helical" evidence="1">
    <location>
        <begin position="12"/>
        <end position="32"/>
    </location>
</feature>
<reference evidence="3" key="1">
    <citation type="journal article" date="2019" name="Int. J. Syst. Evol. Microbiol.">
        <title>The Global Catalogue of Microorganisms (GCM) 10K type strain sequencing project: providing services to taxonomists for standard genome sequencing and annotation.</title>
        <authorList>
            <consortium name="The Broad Institute Genomics Platform"/>
            <consortium name="The Broad Institute Genome Sequencing Center for Infectious Disease"/>
            <person name="Wu L."/>
            <person name="Ma J."/>
        </authorList>
    </citation>
    <scope>NUCLEOTIDE SEQUENCE [LARGE SCALE GENOMIC DNA]</scope>
    <source>
        <strain evidence="3">JCM 18303</strain>
    </source>
</reference>
<feature type="transmembrane region" description="Helical" evidence="1">
    <location>
        <begin position="156"/>
        <end position="176"/>
    </location>
</feature>
<feature type="transmembrane region" description="Helical" evidence="1">
    <location>
        <begin position="39"/>
        <end position="57"/>
    </location>
</feature>
<keyword evidence="1" id="KW-0472">Membrane</keyword>
<feature type="transmembrane region" description="Helical" evidence="1">
    <location>
        <begin position="86"/>
        <end position="104"/>
    </location>
</feature>
<dbReference type="RefSeq" id="WP_185065463.1">
    <property type="nucleotide sequence ID" value="NZ_BAABJP010000039.1"/>
</dbReference>
<accession>A0ABP9QWX5</accession>
<evidence type="ECO:0000313" key="3">
    <source>
        <dbReference type="Proteomes" id="UP001428817"/>
    </source>
</evidence>
<keyword evidence="1" id="KW-0812">Transmembrane</keyword>
<name>A0ABP9QWX5_9PSEU</name>
<feature type="transmembrane region" description="Helical" evidence="1">
    <location>
        <begin position="116"/>
        <end position="144"/>
    </location>
</feature>
<dbReference type="EMBL" id="BAABJP010000039">
    <property type="protein sequence ID" value="GAA5168623.1"/>
    <property type="molecule type" value="Genomic_DNA"/>
</dbReference>
<organism evidence="2 3">
    <name type="scientific">Pseudonocardia eucalypti</name>
    <dbReference type="NCBI Taxonomy" id="648755"/>
    <lineage>
        <taxon>Bacteria</taxon>
        <taxon>Bacillati</taxon>
        <taxon>Actinomycetota</taxon>
        <taxon>Actinomycetes</taxon>
        <taxon>Pseudonocardiales</taxon>
        <taxon>Pseudonocardiaceae</taxon>
        <taxon>Pseudonocardia</taxon>
    </lineage>
</organism>
<evidence type="ECO:0000313" key="2">
    <source>
        <dbReference type="EMBL" id="GAA5168623.1"/>
    </source>
</evidence>
<proteinExistence type="predicted"/>
<comment type="caution">
    <text evidence="2">The sequence shown here is derived from an EMBL/GenBank/DDBJ whole genome shotgun (WGS) entry which is preliminary data.</text>
</comment>
<evidence type="ECO:0000256" key="1">
    <source>
        <dbReference type="SAM" id="Phobius"/>
    </source>
</evidence>
<gene>
    <name evidence="2" type="ORF">GCM10023321_62990</name>
</gene>
<evidence type="ECO:0008006" key="4">
    <source>
        <dbReference type="Google" id="ProtNLM"/>
    </source>
</evidence>
<keyword evidence="1" id="KW-1133">Transmembrane helix</keyword>
<protein>
    <recommendedName>
        <fullName evidence="4">Carotenoid biosynthesis protein</fullName>
    </recommendedName>
</protein>
<sequence>MTLAASFTGTETTIRVFEAVSVVLYLAALVWVIKLRRPLYLGAFVGATLVWAYDWAYTTNGFFHATFNEHLVPIPGTDNQGVFEPLAIPMNYALGFALPAILWARNDAALRRRFGAWRHLLILAAGAVGVGIYEIPVVHVLGIWTYHQRPEFMVLGFPWSNFWFAAGLLGGSAILLA</sequence>
<keyword evidence="3" id="KW-1185">Reference proteome</keyword>
<dbReference type="Proteomes" id="UP001428817">
    <property type="component" value="Unassembled WGS sequence"/>
</dbReference>